<protein>
    <recommendedName>
        <fullName evidence="5">Flagellar assembly protein FliH/Type III secretion system HrpE domain-containing protein</fullName>
    </recommendedName>
</protein>
<evidence type="ECO:0008006" key="5">
    <source>
        <dbReference type="Google" id="ProtNLM"/>
    </source>
</evidence>
<dbReference type="AlphaFoldDB" id="A0AAW0RGE9"/>
<reference evidence="3 4" key="1">
    <citation type="submission" date="2020-02" db="EMBL/GenBank/DDBJ databases">
        <title>Comparative genomics of the hypocrealean fungal genus Beauvera.</title>
        <authorList>
            <person name="Showalter D.N."/>
            <person name="Bushley K.E."/>
            <person name="Rehner S.A."/>
        </authorList>
    </citation>
    <scope>NUCLEOTIDE SEQUENCE [LARGE SCALE GENOMIC DNA]</scope>
    <source>
        <strain evidence="3 4">ARSEF4384</strain>
    </source>
</reference>
<dbReference type="Proteomes" id="UP001397290">
    <property type="component" value="Unassembled WGS sequence"/>
</dbReference>
<keyword evidence="1" id="KW-0175">Coiled coil</keyword>
<name>A0AAW0RGE9_9HYPO</name>
<evidence type="ECO:0000313" key="4">
    <source>
        <dbReference type="Proteomes" id="UP001397290"/>
    </source>
</evidence>
<evidence type="ECO:0000256" key="1">
    <source>
        <dbReference type="SAM" id="Coils"/>
    </source>
</evidence>
<dbReference type="EMBL" id="JAAHCF010001178">
    <property type="protein sequence ID" value="KAK8141125.1"/>
    <property type="molecule type" value="Genomic_DNA"/>
</dbReference>
<sequence>MTGPAGRVARSGSPLSMPRRSGRVVRASSKVSTALNTLEEVTAEANEINVRNARSDSVESEFESAPESQKPRSNGETGRSMFQKLVELLEKSREEMRELKEETNELKQKVTEQTLAIAKQDELIGNLNNTATQQAIRSILWIAKDLDAEQVAVETSDVTAALVRIAERVLLVVSVGTTVDLKSGDESAFGRVPQLVRADNTSTFTVEEQAEELLSTFSPPLPAMATGRLNHD</sequence>
<comment type="caution">
    <text evidence="3">The sequence shown here is derived from an EMBL/GenBank/DDBJ whole genome shotgun (WGS) entry which is preliminary data.</text>
</comment>
<feature type="region of interest" description="Disordered" evidence="2">
    <location>
        <begin position="1"/>
        <end position="30"/>
    </location>
</feature>
<evidence type="ECO:0000313" key="3">
    <source>
        <dbReference type="EMBL" id="KAK8141125.1"/>
    </source>
</evidence>
<keyword evidence="4" id="KW-1185">Reference proteome</keyword>
<organism evidence="3 4">
    <name type="scientific">Beauveria asiatica</name>
    <dbReference type="NCBI Taxonomy" id="1069075"/>
    <lineage>
        <taxon>Eukaryota</taxon>
        <taxon>Fungi</taxon>
        <taxon>Dikarya</taxon>
        <taxon>Ascomycota</taxon>
        <taxon>Pezizomycotina</taxon>
        <taxon>Sordariomycetes</taxon>
        <taxon>Hypocreomycetidae</taxon>
        <taxon>Hypocreales</taxon>
        <taxon>Cordycipitaceae</taxon>
        <taxon>Beauveria</taxon>
    </lineage>
</organism>
<evidence type="ECO:0000256" key="2">
    <source>
        <dbReference type="SAM" id="MobiDB-lite"/>
    </source>
</evidence>
<feature type="region of interest" description="Disordered" evidence="2">
    <location>
        <begin position="45"/>
        <end position="80"/>
    </location>
</feature>
<feature type="coiled-coil region" evidence="1">
    <location>
        <begin position="82"/>
        <end position="116"/>
    </location>
</feature>
<gene>
    <name evidence="3" type="ORF">G3M48_000739</name>
</gene>
<accession>A0AAW0RGE9</accession>
<proteinExistence type="predicted"/>